<dbReference type="InterPro" id="IPR050738">
    <property type="entry name" value="Sulfatase"/>
</dbReference>
<dbReference type="EMBL" id="PQCO01000024">
    <property type="protein sequence ID" value="PUE05767.1"/>
    <property type="molecule type" value="Genomic_DNA"/>
</dbReference>
<dbReference type="InterPro" id="IPR000917">
    <property type="entry name" value="Sulfatase_N"/>
</dbReference>
<dbReference type="Pfam" id="PF00884">
    <property type="entry name" value="Sulfatase"/>
    <property type="match status" value="1"/>
</dbReference>
<evidence type="ECO:0000256" key="1">
    <source>
        <dbReference type="ARBA" id="ARBA00008779"/>
    </source>
</evidence>
<name>A0A657PZI7_9GAMM</name>
<evidence type="ECO:0000259" key="2">
    <source>
        <dbReference type="Pfam" id="PF00884"/>
    </source>
</evidence>
<gene>
    <name evidence="3" type="ORF">C3L24_00240</name>
</gene>
<feature type="domain" description="Sulfatase N-terminal" evidence="2">
    <location>
        <begin position="21"/>
        <end position="352"/>
    </location>
</feature>
<dbReference type="Proteomes" id="UP000250928">
    <property type="component" value="Unassembled WGS sequence"/>
</dbReference>
<evidence type="ECO:0000313" key="4">
    <source>
        <dbReference type="Proteomes" id="UP000250928"/>
    </source>
</evidence>
<dbReference type="GO" id="GO:0004065">
    <property type="term" value="F:arylsulfatase activity"/>
    <property type="evidence" value="ECO:0007669"/>
    <property type="project" value="TreeGrafter"/>
</dbReference>
<comment type="similarity">
    <text evidence="1">Belongs to the sulfatase family.</text>
</comment>
<organism evidence="3 4">
    <name type="scientific">Candidatus Sedimenticola endophacoides</name>
    <dbReference type="NCBI Taxonomy" id="2548426"/>
    <lineage>
        <taxon>Bacteria</taxon>
        <taxon>Pseudomonadati</taxon>
        <taxon>Pseudomonadota</taxon>
        <taxon>Gammaproteobacteria</taxon>
        <taxon>Chromatiales</taxon>
        <taxon>Sedimenticolaceae</taxon>
        <taxon>Sedimenticola</taxon>
    </lineage>
</organism>
<reference evidence="3 4" key="1">
    <citation type="submission" date="2018-01" db="EMBL/GenBank/DDBJ databases">
        <title>Novel co-symbiosis in the lucinid bivalve Phacoides pectinatus.</title>
        <authorList>
            <person name="Lim S.J."/>
            <person name="Davis B.G."/>
            <person name="Gill D.E."/>
            <person name="Engel A.S."/>
            <person name="Anderson L.C."/>
            <person name="Campbell B.J."/>
        </authorList>
    </citation>
    <scope>NUCLEOTIDE SEQUENCE [LARGE SCALE GENOMIC DNA]</scope>
    <source>
        <strain evidence="3">N3_P5</strain>
    </source>
</reference>
<dbReference type="Gene3D" id="3.40.720.10">
    <property type="entry name" value="Alkaline Phosphatase, subunit A"/>
    <property type="match status" value="1"/>
</dbReference>
<dbReference type="SUPFAM" id="SSF53649">
    <property type="entry name" value="Alkaline phosphatase-like"/>
    <property type="match status" value="1"/>
</dbReference>
<dbReference type="InterPro" id="IPR017850">
    <property type="entry name" value="Alkaline_phosphatase_core_sf"/>
</dbReference>
<evidence type="ECO:0000313" key="3">
    <source>
        <dbReference type="EMBL" id="PUE05767.1"/>
    </source>
</evidence>
<dbReference type="AlphaFoldDB" id="A0A657PZI7"/>
<dbReference type="PANTHER" id="PTHR42693">
    <property type="entry name" value="ARYLSULFATASE FAMILY MEMBER"/>
    <property type="match status" value="1"/>
</dbReference>
<accession>A0A657PZI7</accession>
<comment type="caution">
    <text evidence="3">The sequence shown here is derived from an EMBL/GenBank/DDBJ whole genome shotgun (WGS) entry which is preliminary data.</text>
</comment>
<proteinExistence type="inferred from homology"/>
<dbReference type="PANTHER" id="PTHR42693:SF33">
    <property type="entry name" value="ARYLSULFATASE"/>
    <property type="match status" value="1"/>
</dbReference>
<sequence length="503" mass="56930">MAVVVSSLWPVSSPLSRTGLPHIIVIGVDSLRVDALERARWRARIPNIRRFIDNGVHFSNSITPLARTYPSWMALLSGQGAERSGATINLRDPQRINRDDLLTHDLRGLGYRTYLAMDERRFSNIDETYGFDQVLGPDYGAADFLLGLVADLPLVNVLGGTWVGRYLFPYLSGNRAVAHLYRPGHFSRRLEAHIGGLDARRPTFYAVHFCIPHWPYYWAESRFEPRDITTRWRGYHHFNLEQYEAALTEVDRQVGAFLQQLDEAGFLDNAIVVLMSDHGDTFDSEDPALPRPVATDLLPGSWGGHGTNIFAEQQYRVVLGMQRFGGEGYPAGKVTQLASLIDLRPTLRHLLGQSGHAGLDGISLRPWLEGGEDVVPRRLKLESGFYLPAMENFDQEAMLEQGISFYELTEDGRLQIRREMEREILRQRQRGVTDGRYVVGSIPDAQGRTREWFVADWERDRLFPLGEGDEMLCDAACRMLLEDQEALYAPPREAGAAVDRNPH</sequence>
<protein>
    <recommendedName>
        <fullName evidence="2">Sulfatase N-terminal domain-containing protein</fullName>
    </recommendedName>
</protein>